<comment type="caution">
    <text evidence="1">The sequence shown here is derived from an EMBL/GenBank/DDBJ whole genome shotgun (WGS) entry which is preliminary data.</text>
</comment>
<dbReference type="Proteomes" id="UP000823399">
    <property type="component" value="Unassembled WGS sequence"/>
</dbReference>
<name>A0A9P7FI56_9AGAM</name>
<sequence>MVTIDATNLRERIGRSRVLIIVGRANAGKMTILQKVCNTTSDEPEIHDTEGKKVRMMIYAMRAS</sequence>
<proteinExistence type="predicted"/>
<gene>
    <name evidence="1" type="ORF">F5147DRAFT_198788</name>
</gene>
<organism evidence="1 2">
    <name type="scientific">Suillus discolor</name>
    <dbReference type="NCBI Taxonomy" id="1912936"/>
    <lineage>
        <taxon>Eukaryota</taxon>
        <taxon>Fungi</taxon>
        <taxon>Dikarya</taxon>
        <taxon>Basidiomycota</taxon>
        <taxon>Agaricomycotina</taxon>
        <taxon>Agaricomycetes</taxon>
        <taxon>Agaricomycetidae</taxon>
        <taxon>Boletales</taxon>
        <taxon>Suillineae</taxon>
        <taxon>Suillaceae</taxon>
        <taxon>Suillus</taxon>
    </lineage>
</organism>
<dbReference type="OrthoDB" id="3258686at2759"/>
<dbReference type="EMBL" id="JABBWM010000003">
    <property type="protein sequence ID" value="KAG2119140.1"/>
    <property type="molecule type" value="Genomic_DNA"/>
</dbReference>
<evidence type="ECO:0000313" key="2">
    <source>
        <dbReference type="Proteomes" id="UP000823399"/>
    </source>
</evidence>
<dbReference type="AlphaFoldDB" id="A0A9P7FI56"/>
<keyword evidence="2" id="KW-1185">Reference proteome</keyword>
<accession>A0A9P7FI56</accession>
<dbReference type="GeneID" id="64690799"/>
<evidence type="ECO:0000313" key="1">
    <source>
        <dbReference type="EMBL" id="KAG2119140.1"/>
    </source>
</evidence>
<protein>
    <recommendedName>
        <fullName evidence="3">G domain-containing protein</fullName>
    </recommendedName>
</protein>
<reference evidence="1" key="1">
    <citation type="journal article" date="2020" name="New Phytol.">
        <title>Comparative genomics reveals dynamic genome evolution in host specialist ectomycorrhizal fungi.</title>
        <authorList>
            <person name="Lofgren L.A."/>
            <person name="Nguyen N.H."/>
            <person name="Vilgalys R."/>
            <person name="Ruytinx J."/>
            <person name="Liao H.L."/>
            <person name="Branco S."/>
            <person name="Kuo A."/>
            <person name="LaButti K."/>
            <person name="Lipzen A."/>
            <person name="Andreopoulos W."/>
            <person name="Pangilinan J."/>
            <person name="Riley R."/>
            <person name="Hundley H."/>
            <person name="Na H."/>
            <person name="Barry K."/>
            <person name="Grigoriev I.V."/>
            <person name="Stajich J.E."/>
            <person name="Kennedy P.G."/>
        </authorList>
    </citation>
    <scope>NUCLEOTIDE SEQUENCE</scope>
    <source>
        <strain evidence="1">FC423</strain>
    </source>
</reference>
<dbReference type="RefSeq" id="XP_041299249.1">
    <property type="nucleotide sequence ID" value="XM_041428540.1"/>
</dbReference>
<evidence type="ECO:0008006" key="3">
    <source>
        <dbReference type="Google" id="ProtNLM"/>
    </source>
</evidence>